<dbReference type="PANTHER" id="PTHR44858">
    <property type="entry name" value="TETRATRICOPEPTIDE REPEAT PROTEIN 6"/>
    <property type="match status" value="1"/>
</dbReference>
<feature type="repeat" description="TPR" evidence="3">
    <location>
        <begin position="623"/>
        <end position="656"/>
    </location>
</feature>
<dbReference type="PROSITE" id="PS50293">
    <property type="entry name" value="TPR_REGION"/>
    <property type="match status" value="1"/>
</dbReference>
<evidence type="ECO:0000313" key="5">
    <source>
        <dbReference type="EMBL" id="RGE69129.1"/>
    </source>
</evidence>
<dbReference type="InterPro" id="IPR019734">
    <property type="entry name" value="TPR_rpt"/>
</dbReference>
<keyword evidence="2 3" id="KW-0802">TPR repeat</keyword>
<evidence type="ECO:0000313" key="6">
    <source>
        <dbReference type="Proteomes" id="UP000260812"/>
    </source>
</evidence>
<dbReference type="Gene3D" id="1.25.40.10">
    <property type="entry name" value="Tetratricopeptide repeat domain"/>
    <property type="match status" value="6"/>
</dbReference>
<dbReference type="EMBL" id="QVLV01000003">
    <property type="protein sequence ID" value="RGE63387.1"/>
    <property type="molecule type" value="Genomic_DNA"/>
</dbReference>
<dbReference type="RefSeq" id="WP_025488962.1">
    <property type="nucleotide sequence ID" value="NZ_CALBAU010000013.1"/>
</dbReference>
<keyword evidence="1" id="KW-0677">Repeat</keyword>
<dbReference type="Pfam" id="PF07719">
    <property type="entry name" value="TPR_2"/>
    <property type="match status" value="1"/>
</dbReference>
<dbReference type="InterPro" id="IPR050498">
    <property type="entry name" value="Ycf3"/>
</dbReference>
<name>A0A3E3IPV9_9FIRM</name>
<dbReference type="EMBL" id="QVLU01000018">
    <property type="protein sequence ID" value="RGE69129.1"/>
    <property type="molecule type" value="Genomic_DNA"/>
</dbReference>
<dbReference type="InterPro" id="IPR013105">
    <property type="entry name" value="TPR_2"/>
</dbReference>
<dbReference type="GeneID" id="97986319"/>
<dbReference type="Pfam" id="PF13432">
    <property type="entry name" value="TPR_16"/>
    <property type="match status" value="2"/>
</dbReference>
<gene>
    <name evidence="5" type="ORF">DWY69_18780</name>
    <name evidence="4" type="ORF">DXC51_05340</name>
</gene>
<dbReference type="Proteomes" id="UP000261166">
    <property type="component" value="Unassembled WGS sequence"/>
</dbReference>
<accession>A0A3E3IPV9</accession>
<dbReference type="PANTHER" id="PTHR44858:SF1">
    <property type="entry name" value="UDP-N-ACETYLGLUCOSAMINE--PEPTIDE N-ACETYLGLUCOSAMINYLTRANSFERASE SPINDLY-RELATED"/>
    <property type="match status" value="1"/>
</dbReference>
<keyword evidence="6" id="KW-1185">Reference proteome</keyword>
<dbReference type="InterPro" id="IPR011990">
    <property type="entry name" value="TPR-like_helical_dom_sf"/>
</dbReference>
<protein>
    <submittedName>
        <fullName evidence="5">Tetratricopeptide repeat protein</fullName>
    </submittedName>
</protein>
<sequence length="1146" mass="132426">MDEKQIWLVLETEPTKEEEQIKQAYRKKLARTNPEDDPEGFKRLREAYEQALRLAAQTQEPEEELPEGPVGDWLWEVKEAYGRLSSRLDTELWTSLLEQDVCVDLETALEARDGLLRFLMDHFRLPSEIWKIIDEKFSLMEDMEDLGEKFPGDFLQYVQNKCTQEEWFPYALFEGEEDADYDTWLSCFYEMRSAWQEGNTEKAESLYEDLGKTGISHPYAAAVYAAVLVQKDKKEEARRLMEEVTEKTPEDPWLRDIAGQVRQAAGDEDGAYLDFLAVLEKEPVSYLPCLRCSQFEMKRGKEEEAKKRLIALVDAGYDTQDVRDAIHEVNGRLIPLYRKNWEAEKENLSLFFKLGWCLLQNEDSKTGVSLMEGIVPDQANSAEYHSLLGRFYYNEKEYAKAEEQFLSWLESIRLEPAVTESEKEALPARFGTAYSLLAASRKMQEDYEGALEAAGKALEQREDAAYYQQKADALFKLGRYQESVDVCDIILGLNDGYLPALVTRQEDYYALHMAQQVVDDFYRIKEIYAALPRPYELAADVFQIYRQYKDVLHIVEQAVQAEVDSRKLDLMEVKAKRALAEEKEQYEEVLKLSGGLLKKLEEERKTDGDSGGEAVSELDRREAEVFREMALCHSSLGELKNALELIDNAIRFDPSAYVYVWVKGDLLYQNGSFTQALKAYEEVKEQIPDNANIWTDMAACHRKGGREEEERECLEEAVRLDPEHPSACGRLAAIYREKYSSRERREDYDKALDYACRQLKQTPTAYYYIERGQLYIESCEWEKAQEDFREAARLEPDNAYAYYNWACMLKYAGQYEEAVEMFEKAISLRTEKESTVFFRGLGECYERMNQLDRAAAAYEKNIAEFPESAAVRWDYVKLLEKIGTPELLERARQILEEILKLKGVRKAYYQSKLAGIYEQMGEYQTAIELCERAMREEAEYLRPYITLAELYLDSLRDGKKAAKTFKSAQSFLKKTDSLYEEYVNDMTKISAFRGKWKEARSYADEAIGIIEKKYGSLKEYLSAKKYRNARLFAVGKLFYYSGRLTEAAQCFHAMAPCMKAQEPEGEAAGSYRGRICQQCTEPACWEYYQALGMLAEAAEDYEAACGYYRTAFKIGGRNICIEKSLEECTKAAGRAGKTKNRKGKKE</sequence>
<proteinExistence type="predicted"/>
<feature type="repeat" description="TPR" evidence="3">
    <location>
        <begin position="835"/>
        <end position="868"/>
    </location>
</feature>
<evidence type="ECO:0000256" key="1">
    <source>
        <dbReference type="ARBA" id="ARBA00022737"/>
    </source>
</evidence>
<feature type="repeat" description="TPR" evidence="3">
    <location>
        <begin position="691"/>
        <end position="724"/>
    </location>
</feature>
<evidence type="ECO:0000256" key="2">
    <source>
        <dbReference type="ARBA" id="ARBA00022803"/>
    </source>
</evidence>
<evidence type="ECO:0000313" key="7">
    <source>
        <dbReference type="Proteomes" id="UP000261166"/>
    </source>
</evidence>
<dbReference type="CDD" id="cd06257">
    <property type="entry name" value="DnaJ"/>
    <property type="match status" value="1"/>
</dbReference>
<dbReference type="AlphaFoldDB" id="A0A3E3IPV9"/>
<evidence type="ECO:0000313" key="4">
    <source>
        <dbReference type="EMBL" id="RGE63387.1"/>
    </source>
</evidence>
<organism evidence="5 7">
    <name type="scientific">Eisenbergiella massiliensis</name>
    <dbReference type="NCBI Taxonomy" id="1720294"/>
    <lineage>
        <taxon>Bacteria</taxon>
        <taxon>Bacillati</taxon>
        <taxon>Bacillota</taxon>
        <taxon>Clostridia</taxon>
        <taxon>Lachnospirales</taxon>
        <taxon>Lachnospiraceae</taxon>
        <taxon>Eisenbergiella</taxon>
    </lineage>
</organism>
<feature type="repeat" description="TPR" evidence="3">
    <location>
        <begin position="765"/>
        <end position="798"/>
    </location>
</feature>
<evidence type="ECO:0000256" key="3">
    <source>
        <dbReference type="PROSITE-ProRule" id="PRU00339"/>
    </source>
</evidence>
<dbReference type="SUPFAM" id="SSF48452">
    <property type="entry name" value="TPR-like"/>
    <property type="match status" value="3"/>
</dbReference>
<reference evidence="5 7" key="1">
    <citation type="submission" date="2018-08" db="EMBL/GenBank/DDBJ databases">
        <title>A genome reference for cultivated species of the human gut microbiota.</title>
        <authorList>
            <person name="Zou Y."/>
            <person name="Xue W."/>
            <person name="Luo G."/>
        </authorList>
    </citation>
    <scope>NUCLEOTIDE SEQUENCE [LARGE SCALE GENOMIC DNA]</scope>
    <source>
        <strain evidence="5 7">AF26-4BH</strain>
        <strain evidence="4">TF05-5AC</strain>
    </source>
</reference>
<feature type="repeat" description="TPR" evidence="3">
    <location>
        <begin position="799"/>
        <end position="832"/>
    </location>
</feature>
<dbReference type="InterPro" id="IPR001623">
    <property type="entry name" value="DnaJ_domain"/>
</dbReference>
<dbReference type="Proteomes" id="UP000260812">
    <property type="component" value="Unassembled WGS sequence"/>
</dbReference>
<dbReference type="SMART" id="SM00028">
    <property type="entry name" value="TPR"/>
    <property type="match status" value="11"/>
</dbReference>
<dbReference type="OrthoDB" id="9816462at2"/>
<comment type="caution">
    <text evidence="5">The sequence shown here is derived from an EMBL/GenBank/DDBJ whole genome shotgun (WGS) entry which is preliminary data.</text>
</comment>
<dbReference type="PROSITE" id="PS50005">
    <property type="entry name" value="TPR"/>
    <property type="match status" value="5"/>
</dbReference>
<dbReference type="Pfam" id="PF13176">
    <property type="entry name" value="TPR_7"/>
    <property type="match status" value="1"/>
</dbReference>